<feature type="compositionally biased region" description="Polar residues" evidence="1">
    <location>
        <begin position="15"/>
        <end position="28"/>
    </location>
</feature>
<protein>
    <submittedName>
        <fullName evidence="2">Uncharacterized protein</fullName>
    </submittedName>
</protein>
<accession>Q8FN86</accession>
<dbReference type="STRING" id="196164.gene:10742692"/>
<dbReference type="EMBL" id="BA000035">
    <property type="protein sequence ID" value="BAC19071.1"/>
    <property type="molecule type" value="Genomic_DNA"/>
</dbReference>
<dbReference type="KEGG" id="cef:CE2261"/>
<evidence type="ECO:0000256" key="1">
    <source>
        <dbReference type="SAM" id="MobiDB-lite"/>
    </source>
</evidence>
<organism evidence="2 3">
    <name type="scientific">Corynebacterium efficiens (strain DSM 44549 / YS-314 / AJ 12310 / JCM 11189 / NBRC 100395)</name>
    <dbReference type="NCBI Taxonomy" id="196164"/>
    <lineage>
        <taxon>Bacteria</taxon>
        <taxon>Bacillati</taxon>
        <taxon>Actinomycetota</taxon>
        <taxon>Actinomycetes</taxon>
        <taxon>Mycobacteriales</taxon>
        <taxon>Corynebacteriaceae</taxon>
        <taxon>Corynebacterium</taxon>
    </lineage>
</organism>
<evidence type="ECO:0000313" key="3">
    <source>
        <dbReference type="Proteomes" id="UP000001409"/>
    </source>
</evidence>
<reference evidence="2 3" key="1">
    <citation type="journal article" date="2003" name="Genome Res.">
        <title>Comparative complete genome sequence analysis of the amino acid replacements responsible for the thermostability of Corynebacterium efficiens.</title>
        <authorList>
            <person name="Nishio Y."/>
            <person name="Nakamura Y."/>
            <person name="Kawarabayasi Y."/>
            <person name="Usuda Y."/>
            <person name="Kimura E."/>
            <person name="Sugimoto S."/>
            <person name="Matsui K."/>
            <person name="Yamagishi A."/>
            <person name="Kikuchi H."/>
            <person name="Ikeo K."/>
            <person name="Gojobori T."/>
        </authorList>
    </citation>
    <scope>NUCLEOTIDE SEQUENCE [LARGE SCALE GENOMIC DNA]</scope>
    <source>
        <strain evidence="3">DSM 44549 / YS-314 / AJ 12310 / JCM 11189 / NBRC 100395</strain>
    </source>
</reference>
<dbReference type="HOGENOM" id="CLU_2435825_0_0_11"/>
<feature type="region of interest" description="Disordered" evidence="1">
    <location>
        <begin position="1"/>
        <end position="90"/>
    </location>
</feature>
<keyword evidence="3" id="KW-1185">Reference proteome</keyword>
<feature type="compositionally biased region" description="Basic residues" evidence="1">
    <location>
        <begin position="70"/>
        <end position="82"/>
    </location>
</feature>
<evidence type="ECO:0000313" key="2">
    <source>
        <dbReference type="EMBL" id="BAC19071.1"/>
    </source>
</evidence>
<sequence>MLSCERAVAHRTTDGPHNTSQEPETTTAVGLGAPDCSQDNKQIRHPTRQARTPTAVGLGAPDCSQDNKQIRHPTHRGVKSRRGCTALTVG</sequence>
<dbReference type="AlphaFoldDB" id="Q8FN86"/>
<dbReference type="Proteomes" id="UP000001409">
    <property type="component" value="Chromosome"/>
</dbReference>
<name>Q8FN86_COREF</name>
<proteinExistence type="predicted"/>